<organism evidence="1 2">
    <name type="scientific">Halothermothrix orenii (strain H 168 / OCM 544 / DSM 9562)</name>
    <dbReference type="NCBI Taxonomy" id="373903"/>
    <lineage>
        <taxon>Bacteria</taxon>
        <taxon>Bacillati</taxon>
        <taxon>Bacillota</taxon>
        <taxon>Clostridia</taxon>
        <taxon>Halanaerobiales</taxon>
        <taxon>Halothermotrichaceae</taxon>
        <taxon>Halothermothrix</taxon>
    </lineage>
</organism>
<name>B8D044_HALOH</name>
<dbReference type="InterPro" id="IPR005370">
    <property type="entry name" value="UPF0180"/>
</dbReference>
<dbReference type="eggNOG" id="ENOG50309CM">
    <property type="taxonomic scope" value="Bacteria"/>
</dbReference>
<dbReference type="EMBL" id="CP001098">
    <property type="protein sequence ID" value="ACL68798.1"/>
    <property type="molecule type" value="Genomic_DNA"/>
</dbReference>
<sequence>MARKIAVEEGLSNIAQELERFGYQVVNLTNQNMREADAIVISGQDRNMMNREDITSKAQIIDARGLTAVQVRNELENRLI</sequence>
<proteinExistence type="predicted"/>
<dbReference type="AlphaFoldDB" id="B8D044"/>
<reference evidence="1 2" key="1">
    <citation type="journal article" date="2009" name="PLoS ONE">
        <title>Genome analysis of the anaerobic thermohalophilic bacterium Halothermothrix orenii.</title>
        <authorList>
            <person name="Mavromatis K."/>
            <person name="Ivanova N."/>
            <person name="Anderson I."/>
            <person name="Lykidis A."/>
            <person name="Hooper S.D."/>
            <person name="Sun H."/>
            <person name="Kunin V."/>
            <person name="Lapidus A."/>
            <person name="Hugenholtz P."/>
            <person name="Patel B."/>
            <person name="Kyrpides N.C."/>
        </authorList>
    </citation>
    <scope>NUCLEOTIDE SEQUENCE [LARGE SCALE GENOMIC DNA]</scope>
    <source>
        <strain evidence="2">H 168 / OCM 544 / DSM 9562</strain>
    </source>
</reference>
<dbReference type="OrthoDB" id="1708042at2"/>
<dbReference type="KEGG" id="hor:Hore_00370"/>
<dbReference type="Pfam" id="PF03698">
    <property type="entry name" value="UPF0180"/>
    <property type="match status" value="1"/>
</dbReference>
<dbReference type="HOGENOM" id="CLU_187365_1_0_9"/>
<accession>B8D044</accession>
<dbReference type="RefSeq" id="WP_012634997.1">
    <property type="nucleotide sequence ID" value="NC_011899.1"/>
</dbReference>
<evidence type="ECO:0000313" key="2">
    <source>
        <dbReference type="Proteomes" id="UP000000719"/>
    </source>
</evidence>
<dbReference type="STRING" id="373903.Hore_00370"/>
<protein>
    <submittedName>
        <fullName evidence="1">Uncharacterized protein family (UPF0180)</fullName>
    </submittedName>
</protein>
<dbReference type="Proteomes" id="UP000000719">
    <property type="component" value="Chromosome"/>
</dbReference>
<evidence type="ECO:0000313" key="1">
    <source>
        <dbReference type="EMBL" id="ACL68798.1"/>
    </source>
</evidence>
<keyword evidence="2" id="KW-1185">Reference proteome</keyword>
<gene>
    <name evidence="1" type="ordered locus">Hore_00370</name>
</gene>